<evidence type="ECO:0000256" key="1">
    <source>
        <dbReference type="SAM" id="Phobius"/>
    </source>
</evidence>
<name>A0A837I7W9_9BACT</name>
<evidence type="ECO:0000313" key="3">
    <source>
        <dbReference type="Proteomes" id="UP000033815"/>
    </source>
</evidence>
<comment type="caution">
    <text evidence="2">The sequence shown here is derived from an EMBL/GenBank/DDBJ whole genome shotgun (WGS) entry which is preliminary data.</text>
</comment>
<feature type="transmembrane region" description="Helical" evidence="1">
    <location>
        <begin position="21"/>
        <end position="43"/>
    </location>
</feature>
<protein>
    <submittedName>
        <fullName evidence="2">Uncharacterized protein</fullName>
    </submittedName>
</protein>
<organism evidence="2 3">
    <name type="scientific">Candidatus Nomurabacteria bacterium GW2011_GWB1_44_12</name>
    <dbReference type="NCBI Taxonomy" id="1618748"/>
    <lineage>
        <taxon>Bacteria</taxon>
        <taxon>Candidatus Nomuraibacteriota</taxon>
    </lineage>
</organism>
<reference evidence="2 3" key="1">
    <citation type="journal article" date="2015" name="Nature">
        <title>rRNA introns, odd ribosomes, and small enigmatic genomes across a large radiation of phyla.</title>
        <authorList>
            <person name="Brown C.T."/>
            <person name="Hug L.A."/>
            <person name="Thomas B.C."/>
            <person name="Sharon I."/>
            <person name="Castelle C.J."/>
            <person name="Singh A."/>
            <person name="Wilkins M.J."/>
            <person name="Williams K.H."/>
            <person name="Banfield J.F."/>
        </authorList>
    </citation>
    <scope>NUCLEOTIDE SEQUENCE [LARGE SCALE GENOMIC DNA]</scope>
</reference>
<dbReference type="EMBL" id="LCHP01000004">
    <property type="protein sequence ID" value="KKT36899.1"/>
    <property type="molecule type" value="Genomic_DNA"/>
</dbReference>
<gene>
    <name evidence="2" type="ORF">UW25_C0004G0227</name>
</gene>
<keyword evidence="1" id="KW-0472">Membrane</keyword>
<sequence>MEQMNMNMGAQTPQAPEGKKSVGATVSIIVIVLVLALGGYYFLKQIPTSSDVLTPAETQADSAISSLSTQGTSTDLSDIQKDLDATDLSGLDAGLSDIAI</sequence>
<proteinExistence type="predicted"/>
<dbReference type="AlphaFoldDB" id="A0A837I7W9"/>
<keyword evidence="1" id="KW-1133">Transmembrane helix</keyword>
<dbReference type="Proteomes" id="UP000033815">
    <property type="component" value="Unassembled WGS sequence"/>
</dbReference>
<accession>A0A837I7W9</accession>
<keyword evidence="1" id="KW-0812">Transmembrane</keyword>
<evidence type="ECO:0000313" key="2">
    <source>
        <dbReference type="EMBL" id="KKT36899.1"/>
    </source>
</evidence>